<sequence length="50" mass="4907">MNKAHLALAALAAASLLSSCASPVIFAGATTGGVMATDNRTPGSFIEDQG</sequence>
<dbReference type="PROSITE" id="PS51257">
    <property type="entry name" value="PROKAR_LIPOPROTEIN"/>
    <property type="match status" value="1"/>
</dbReference>
<evidence type="ECO:0000313" key="2">
    <source>
        <dbReference type="EMBL" id="MBF2734660.1"/>
    </source>
</evidence>
<comment type="caution">
    <text evidence="2">The sequence shown here is derived from an EMBL/GenBank/DDBJ whole genome shotgun (WGS) entry which is preliminary data.</text>
</comment>
<organism evidence="2 3">
    <name type="scientific">Candidatus Amphirhobacter heronislandensis</name>
    <dbReference type="NCBI Taxonomy" id="1732024"/>
    <lineage>
        <taxon>Bacteria</taxon>
        <taxon>Pseudomonadati</taxon>
        <taxon>Pseudomonadota</taxon>
        <taxon>Gammaproteobacteria</taxon>
        <taxon>Candidatus Tethybacterales</taxon>
        <taxon>Candidatus Tethybacteraceae</taxon>
        <taxon>Candidatus Amphirhobacter</taxon>
    </lineage>
</organism>
<evidence type="ECO:0000256" key="1">
    <source>
        <dbReference type="SAM" id="SignalP"/>
    </source>
</evidence>
<keyword evidence="1" id="KW-0732">Signal</keyword>
<evidence type="ECO:0000313" key="3">
    <source>
        <dbReference type="Proteomes" id="UP000604381"/>
    </source>
</evidence>
<feature type="chain" id="PRO_5037595723" evidence="1">
    <location>
        <begin position="22"/>
        <end position="50"/>
    </location>
</feature>
<feature type="non-terminal residue" evidence="2">
    <location>
        <position position="50"/>
    </location>
</feature>
<keyword evidence="3" id="KW-1185">Reference proteome</keyword>
<dbReference type="EMBL" id="JADHEI010000012">
    <property type="protein sequence ID" value="MBF2734660.1"/>
    <property type="molecule type" value="Genomic_DNA"/>
</dbReference>
<gene>
    <name evidence="2" type="ORF">ISN26_00950</name>
</gene>
<dbReference type="Proteomes" id="UP000604381">
    <property type="component" value="Unassembled WGS sequence"/>
</dbReference>
<proteinExistence type="predicted"/>
<reference evidence="2" key="1">
    <citation type="submission" date="2020-10" db="EMBL/GenBank/DDBJ databases">
        <title>An improved Amphimedon queenslandica hologenome assembly reveals how three proteobacterial symbionts can extend the metabolic phenotypic of their marine sponge host.</title>
        <authorList>
            <person name="Degnan B."/>
            <person name="Degnan S."/>
            <person name="Xiang X."/>
        </authorList>
    </citation>
    <scope>NUCLEOTIDE SEQUENCE</scope>
    <source>
        <strain evidence="2">AqS2</strain>
    </source>
</reference>
<dbReference type="AlphaFoldDB" id="A0A930UB45"/>
<feature type="signal peptide" evidence="1">
    <location>
        <begin position="1"/>
        <end position="21"/>
    </location>
</feature>
<protein>
    <submittedName>
        <fullName evidence="2">Transporter</fullName>
    </submittedName>
</protein>
<accession>A0A930UB45</accession>
<name>A0A930UB45_9GAMM</name>